<dbReference type="PROSITE" id="PS51106">
    <property type="entry name" value="PTS_EIIC_TYPE_4"/>
    <property type="match status" value="1"/>
</dbReference>
<comment type="subcellular location">
    <subcellularLocation>
        <location evidence="1">Cell membrane</location>
        <topology evidence="1">Multi-pass membrane protein</topology>
    </subcellularLocation>
</comment>
<sequence length="261" mass="27603">MEGASITIAQALLLGFFWWFKTNYYGQTFTCFISNSCLTAALFVGIVLGDVPNAMIIGASIQLIYLGILGPGGNLPQDPVLATLVSTAIVLKSGMPVETAFAIAVPVGILGAQILSLIRLINTTWIHMADKYAEKGNTKGIYLAGLVYPSLARIPITVTPVAVAVYFGAAHIDKVLAVIPEWLMNGLTVAGGMLPALGFAIVIKIIGKKELLPYFVAGYFILKLSGIGILPLSIFGVIAAYLHIMFTNKDSGEVIANGNAN</sequence>
<dbReference type="PANTHER" id="PTHR32502">
    <property type="entry name" value="N-ACETYLGALACTOSAMINE PERMEASE II COMPONENT-RELATED"/>
    <property type="match status" value="1"/>
</dbReference>
<evidence type="ECO:0000313" key="10">
    <source>
        <dbReference type="EMBL" id="RHM74029.1"/>
    </source>
</evidence>
<feature type="transmembrane region" description="Helical" evidence="9">
    <location>
        <begin position="187"/>
        <end position="207"/>
    </location>
</feature>
<name>A0A415S818_MEDGN</name>
<feature type="transmembrane region" description="Helical" evidence="9">
    <location>
        <begin position="219"/>
        <end position="244"/>
    </location>
</feature>
<gene>
    <name evidence="10" type="ORF">DWZ50_11925</name>
</gene>
<dbReference type="GO" id="GO:0009401">
    <property type="term" value="P:phosphoenolpyruvate-dependent sugar phosphotransferase system"/>
    <property type="evidence" value="ECO:0007669"/>
    <property type="project" value="UniProtKB-KW"/>
</dbReference>
<dbReference type="AlphaFoldDB" id="A0A415S818"/>
<evidence type="ECO:0000256" key="3">
    <source>
        <dbReference type="ARBA" id="ARBA00022475"/>
    </source>
</evidence>
<evidence type="ECO:0000313" key="11">
    <source>
        <dbReference type="Proteomes" id="UP000285610"/>
    </source>
</evidence>
<evidence type="ECO:0000256" key="8">
    <source>
        <dbReference type="ARBA" id="ARBA00023136"/>
    </source>
</evidence>
<organism evidence="10 11">
    <name type="scientific">Mediterraneibacter gnavus</name>
    <name type="common">Ruminococcus gnavus</name>
    <dbReference type="NCBI Taxonomy" id="33038"/>
    <lineage>
        <taxon>Bacteria</taxon>
        <taxon>Bacillati</taxon>
        <taxon>Bacillota</taxon>
        <taxon>Clostridia</taxon>
        <taxon>Lachnospirales</taxon>
        <taxon>Lachnospiraceae</taxon>
        <taxon>Mediterraneibacter</taxon>
    </lineage>
</organism>
<evidence type="ECO:0000256" key="1">
    <source>
        <dbReference type="ARBA" id="ARBA00004651"/>
    </source>
</evidence>
<accession>A0A415S818</accession>
<dbReference type="Pfam" id="PF03609">
    <property type="entry name" value="EII-Sor"/>
    <property type="match status" value="1"/>
</dbReference>
<dbReference type="EMBL" id="QRQE01000029">
    <property type="protein sequence ID" value="RHM74029.1"/>
    <property type="molecule type" value="Genomic_DNA"/>
</dbReference>
<evidence type="ECO:0000256" key="5">
    <source>
        <dbReference type="ARBA" id="ARBA00022683"/>
    </source>
</evidence>
<evidence type="ECO:0000256" key="9">
    <source>
        <dbReference type="SAM" id="Phobius"/>
    </source>
</evidence>
<evidence type="ECO:0000256" key="6">
    <source>
        <dbReference type="ARBA" id="ARBA00022692"/>
    </source>
</evidence>
<proteinExistence type="predicted"/>
<keyword evidence="2" id="KW-0813">Transport</keyword>
<keyword evidence="6 9" id="KW-0812">Transmembrane</keyword>
<dbReference type="InterPro" id="IPR004700">
    <property type="entry name" value="PTS_IIC_man"/>
</dbReference>
<keyword evidence="4 10" id="KW-0762">Sugar transport</keyword>
<protein>
    <submittedName>
        <fullName evidence="10">PTS sugar transporter subunit IIC</fullName>
    </submittedName>
</protein>
<feature type="transmembrane region" description="Helical" evidence="9">
    <location>
        <begin position="100"/>
        <end position="121"/>
    </location>
</feature>
<dbReference type="GO" id="GO:0005886">
    <property type="term" value="C:plasma membrane"/>
    <property type="evidence" value="ECO:0007669"/>
    <property type="project" value="UniProtKB-SubCell"/>
</dbReference>
<feature type="transmembrane region" description="Helical" evidence="9">
    <location>
        <begin position="141"/>
        <end position="167"/>
    </location>
</feature>
<evidence type="ECO:0000256" key="7">
    <source>
        <dbReference type="ARBA" id="ARBA00022989"/>
    </source>
</evidence>
<evidence type="ECO:0000256" key="2">
    <source>
        <dbReference type="ARBA" id="ARBA00022448"/>
    </source>
</evidence>
<dbReference type="RefSeq" id="WP_118444854.1">
    <property type="nucleotide sequence ID" value="NZ_JBCPGC010000042.1"/>
</dbReference>
<dbReference type="Proteomes" id="UP000285610">
    <property type="component" value="Unassembled WGS sequence"/>
</dbReference>
<keyword evidence="5" id="KW-0598">Phosphotransferase system</keyword>
<reference evidence="10 11" key="1">
    <citation type="submission" date="2018-08" db="EMBL/GenBank/DDBJ databases">
        <title>A genome reference for cultivated species of the human gut microbiota.</title>
        <authorList>
            <person name="Zou Y."/>
            <person name="Xue W."/>
            <person name="Luo G."/>
        </authorList>
    </citation>
    <scope>NUCLEOTIDE SEQUENCE [LARGE SCALE GENOMIC DNA]</scope>
    <source>
        <strain evidence="10 11">AF33-12</strain>
    </source>
</reference>
<dbReference type="PANTHER" id="PTHR32502:SF8">
    <property type="entry name" value="N-ACETYLGALACTOSAMINE PERMEASE IIC COMPONENT 1"/>
    <property type="match status" value="1"/>
</dbReference>
<evidence type="ECO:0000256" key="4">
    <source>
        <dbReference type="ARBA" id="ARBA00022597"/>
    </source>
</evidence>
<dbReference type="InterPro" id="IPR050303">
    <property type="entry name" value="GatZ_KbaZ_carbometab"/>
</dbReference>
<keyword evidence="3" id="KW-1003">Cell membrane</keyword>
<keyword evidence="7 9" id="KW-1133">Transmembrane helix</keyword>
<keyword evidence="8 9" id="KW-0472">Membrane</keyword>
<comment type="caution">
    <text evidence="10">The sequence shown here is derived from an EMBL/GenBank/DDBJ whole genome shotgun (WGS) entry which is preliminary data.</text>
</comment>